<dbReference type="Proteomes" id="UP001243846">
    <property type="component" value="Unassembled WGS sequence"/>
</dbReference>
<dbReference type="SUPFAM" id="SSF49772">
    <property type="entry name" value="Ecotin, trypsin inhibitor"/>
    <property type="match status" value="1"/>
</dbReference>
<proteinExistence type="inferred from homology"/>
<dbReference type="Gene3D" id="4.10.1230.10">
    <property type="entry name" value="Ecotin, trypsin inhibitor"/>
    <property type="match status" value="1"/>
</dbReference>
<dbReference type="InterPro" id="IPR005658">
    <property type="entry name" value="Prot_inh_ecotin"/>
</dbReference>
<dbReference type="NCBIfam" id="NF002987">
    <property type="entry name" value="PRK03719.1"/>
    <property type="match status" value="1"/>
</dbReference>
<organism evidence="3 4">
    <name type="scientific">Paracoccus cavernae</name>
    <dbReference type="NCBI Taxonomy" id="1571207"/>
    <lineage>
        <taxon>Bacteria</taxon>
        <taxon>Pseudomonadati</taxon>
        <taxon>Pseudomonadota</taxon>
        <taxon>Alphaproteobacteria</taxon>
        <taxon>Rhodobacterales</taxon>
        <taxon>Paracoccaceae</taxon>
        <taxon>Paracoccus</taxon>
    </lineage>
</organism>
<gene>
    <name evidence="3" type="primary">eco</name>
    <name evidence="3" type="ORF">QWZ10_03510</name>
</gene>
<comment type="similarity">
    <text evidence="1">Belongs to the protease inhibitor I11 (ecotin) family.</text>
</comment>
<reference evidence="4" key="1">
    <citation type="journal article" date="2019" name="Int. J. Syst. Evol. Microbiol.">
        <title>The Global Catalogue of Microorganisms (GCM) 10K type strain sequencing project: providing services to taxonomists for standard genome sequencing and annotation.</title>
        <authorList>
            <consortium name="The Broad Institute Genomics Platform"/>
            <consortium name="The Broad Institute Genome Sequencing Center for Infectious Disease"/>
            <person name="Wu L."/>
            <person name="Ma J."/>
        </authorList>
    </citation>
    <scope>NUCLEOTIDE SEQUENCE [LARGE SCALE GENOMIC DNA]</scope>
    <source>
        <strain evidence="4">CECT 8482</strain>
    </source>
</reference>
<name>A0ABT8D5J1_9RHOB</name>
<comment type="caution">
    <text evidence="3">The sequence shown here is derived from an EMBL/GenBank/DDBJ whole genome shotgun (WGS) entry which is preliminary data.</text>
</comment>
<evidence type="ECO:0000256" key="2">
    <source>
        <dbReference type="SAM" id="SignalP"/>
    </source>
</evidence>
<keyword evidence="3" id="KW-0646">Protease inhibitor</keyword>
<keyword evidence="2" id="KW-0732">Signal</keyword>
<dbReference type="PIRSF" id="PIRSF006865">
    <property type="entry name" value="Prot_inh_ecotin"/>
    <property type="match status" value="1"/>
</dbReference>
<dbReference type="PANTHER" id="PTHR35890">
    <property type="match status" value="1"/>
</dbReference>
<dbReference type="InterPro" id="IPR027438">
    <property type="entry name" value="Ecotin_C"/>
</dbReference>
<dbReference type="GO" id="GO:0004867">
    <property type="term" value="F:serine-type endopeptidase inhibitor activity"/>
    <property type="evidence" value="ECO:0007669"/>
    <property type="project" value="UniProtKB-KW"/>
</dbReference>
<keyword evidence="3" id="KW-0722">Serine protease inhibitor</keyword>
<feature type="chain" id="PRO_5046823609" evidence="2">
    <location>
        <begin position="23"/>
        <end position="161"/>
    </location>
</feature>
<dbReference type="EMBL" id="JAUFRC010000001">
    <property type="protein sequence ID" value="MDN3711117.1"/>
    <property type="molecule type" value="Genomic_DNA"/>
</dbReference>
<dbReference type="Pfam" id="PF03974">
    <property type="entry name" value="Ecotin"/>
    <property type="match status" value="1"/>
</dbReference>
<feature type="signal peptide" evidence="2">
    <location>
        <begin position="1"/>
        <end position="22"/>
    </location>
</feature>
<evidence type="ECO:0000313" key="3">
    <source>
        <dbReference type="EMBL" id="MDN3711117.1"/>
    </source>
</evidence>
<evidence type="ECO:0000256" key="1">
    <source>
        <dbReference type="ARBA" id="ARBA00010558"/>
    </source>
</evidence>
<accession>A0ABT8D5J1</accession>
<evidence type="ECO:0000313" key="4">
    <source>
        <dbReference type="Proteomes" id="UP001243846"/>
    </source>
</evidence>
<sequence>MTKLSLGIAALSLMTVTMPALAQSGASDLAPFPAAEEGLTRQVIQLEEQPNEDLLRVEVVAGKMLEVDCNRVMISANLETKTVEGWGYDYLVVDQVSEPAKTLMACPDGKTETAFVPLNLGPEAVRRYNSKLPVVVYAPADISVKYRIWRTDEALSDAVAQ</sequence>
<dbReference type="Gene3D" id="2.60.40.550">
    <property type="entry name" value="Ecotin"/>
    <property type="match status" value="1"/>
</dbReference>
<dbReference type="RefSeq" id="WP_377685492.1">
    <property type="nucleotide sequence ID" value="NZ_JBHMDZ010000009.1"/>
</dbReference>
<dbReference type="PANTHER" id="PTHR35890:SF3">
    <property type="entry name" value="ECOTIN"/>
    <property type="match status" value="1"/>
</dbReference>
<keyword evidence="4" id="KW-1185">Reference proteome</keyword>
<protein>
    <submittedName>
        <fullName evidence="3">Serine protease inhibitor ecotin</fullName>
    </submittedName>
</protein>
<dbReference type="InterPro" id="IPR036198">
    <property type="entry name" value="Ecotin_sf"/>
</dbReference>